<gene>
    <name evidence="2" type="ORF">ABVT43_10310</name>
</gene>
<dbReference type="InterPro" id="IPR005625">
    <property type="entry name" value="PepSY-ass_TM"/>
</dbReference>
<evidence type="ECO:0000256" key="1">
    <source>
        <dbReference type="SAM" id="Phobius"/>
    </source>
</evidence>
<dbReference type="PANTHER" id="PTHR34219:SF3">
    <property type="entry name" value="BLL7967 PROTEIN"/>
    <property type="match status" value="1"/>
</dbReference>
<proteinExistence type="predicted"/>
<dbReference type="RefSeq" id="WP_353896106.1">
    <property type="nucleotide sequence ID" value="NZ_JBEVCJ010000011.1"/>
</dbReference>
<feature type="transmembrane region" description="Helical" evidence="1">
    <location>
        <begin position="134"/>
        <end position="152"/>
    </location>
</feature>
<dbReference type="Pfam" id="PF03929">
    <property type="entry name" value="PepSY_TM"/>
    <property type="match status" value="1"/>
</dbReference>
<feature type="transmembrane region" description="Helical" evidence="1">
    <location>
        <begin position="180"/>
        <end position="201"/>
    </location>
</feature>
<keyword evidence="1" id="KW-0472">Membrane</keyword>
<evidence type="ECO:0000313" key="3">
    <source>
        <dbReference type="Proteomes" id="UP001548189"/>
    </source>
</evidence>
<organism evidence="2 3">
    <name type="scientific">Aliikangiella maris</name>
    <dbReference type="NCBI Taxonomy" id="3162458"/>
    <lineage>
        <taxon>Bacteria</taxon>
        <taxon>Pseudomonadati</taxon>
        <taxon>Pseudomonadota</taxon>
        <taxon>Gammaproteobacteria</taxon>
        <taxon>Oceanospirillales</taxon>
        <taxon>Pleioneaceae</taxon>
        <taxon>Aliikangiella</taxon>
    </lineage>
</organism>
<feature type="transmembrane region" description="Helical" evidence="1">
    <location>
        <begin position="316"/>
        <end position="340"/>
    </location>
</feature>
<keyword evidence="1" id="KW-0812">Transmembrane</keyword>
<protein>
    <submittedName>
        <fullName evidence="2">PepSY-associated TM helix domain-containing protein</fullName>
    </submittedName>
</protein>
<keyword evidence="3" id="KW-1185">Reference proteome</keyword>
<dbReference type="Proteomes" id="UP001548189">
    <property type="component" value="Unassembled WGS sequence"/>
</dbReference>
<comment type="caution">
    <text evidence="2">The sequence shown here is derived from an EMBL/GenBank/DDBJ whole genome shotgun (WGS) entry which is preliminary data.</text>
</comment>
<feature type="transmembrane region" description="Helical" evidence="1">
    <location>
        <begin position="9"/>
        <end position="29"/>
    </location>
</feature>
<keyword evidence="1" id="KW-1133">Transmembrane helix</keyword>
<evidence type="ECO:0000313" key="2">
    <source>
        <dbReference type="EMBL" id="MET1255520.1"/>
    </source>
</evidence>
<sequence>MNSRQLHRWLGFSIGLVLSLVCLSGSILLHKQNLLPLVYPELAQAIKQPVKTAAIDPLLVEQLIASQYSQPIAVVLPSQDWPVYTLAYNKSTKAYFNQAGQFLIAIDSQNDWFAWLFELHQNLLLGKSGKQVNGWLQLFTLTLLITGVILWWPKRSVLKSISINIKAPPHKLWYQIHRTLGVLALPALILMILSGVSLLFYTQTKGILTSLFNDKPHQQVQQSQPVNQLKDVIKQAQLTWPDIQWRAIYLPRSTRPHWKMRGKFATEWHRNGRSFITFKGAENNELLLEDARKADTGLAILQKLYPLHSGAIGSVFYRWFLTFIGIVPLILWVSGVYLYILKPRKKRARALFTTASHPL</sequence>
<reference evidence="2 3" key="1">
    <citation type="submission" date="2024-06" db="EMBL/GenBank/DDBJ databases">
        <authorList>
            <person name="Li F."/>
        </authorList>
    </citation>
    <scope>NUCLEOTIDE SEQUENCE [LARGE SCALE GENOMIC DNA]</scope>
    <source>
        <strain evidence="2 3">GXAS 311</strain>
    </source>
</reference>
<dbReference type="EMBL" id="JBEVCJ010000011">
    <property type="protein sequence ID" value="MET1255520.1"/>
    <property type="molecule type" value="Genomic_DNA"/>
</dbReference>
<dbReference type="PANTHER" id="PTHR34219">
    <property type="entry name" value="IRON-REGULATED INNER MEMBRANE PROTEIN-RELATED"/>
    <property type="match status" value="1"/>
</dbReference>
<name>A0ABV2BUD0_9GAMM</name>
<accession>A0ABV2BUD0</accession>